<evidence type="ECO:0000259" key="2">
    <source>
        <dbReference type="Pfam" id="PF24864"/>
    </source>
</evidence>
<comment type="caution">
    <text evidence="3">The sequence shown here is derived from an EMBL/GenBank/DDBJ whole genome shotgun (WGS) entry which is preliminary data.</text>
</comment>
<accession>A0AAN7AXZ1</accession>
<feature type="compositionally biased region" description="Basic and acidic residues" evidence="1">
    <location>
        <begin position="1"/>
        <end position="19"/>
    </location>
</feature>
<dbReference type="Pfam" id="PF24864">
    <property type="entry name" value="DUF7730"/>
    <property type="match status" value="1"/>
</dbReference>
<proteinExistence type="predicted"/>
<dbReference type="EMBL" id="MU863908">
    <property type="protein sequence ID" value="KAK4201400.1"/>
    <property type="molecule type" value="Genomic_DNA"/>
</dbReference>
<name>A0AAN7AXZ1_9PEZI</name>
<feature type="region of interest" description="Disordered" evidence="1">
    <location>
        <begin position="91"/>
        <end position="110"/>
    </location>
</feature>
<organism evidence="3 4">
    <name type="scientific">Triangularia verruculosa</name>
    <dbReference type="NCBI Taxonomy" id="2587418"/>
    <lineage>
        <taxon>Eukaryota</taxon>
        <taxon>Fungi</taxon>
        <taxon>Dikarya</taxon>
        <taxon>Ascomycota</taxon>
        <taxon>Pezizomycotina</taxon>
        <taxon>Sordariomycetes</taxon>
        <taxon>Sordariomycetidae</taxon>
        <taxon>Sordariales</taxon>
        <taxon>Podosporaceae</taxon>
        <taxon>Triangularia</taxon>
    </lineage>
</organism>
<keyword evidence="4" id="KW-1185">Reference proteome</keyword>
<feature type="domain" description="DUF7730" evidence="2">
    <location>
        <begin position="56"/>
        <end position="86"/>
    </location>
</feature>
<dbReference type="Proteomes" id="UP001303160">
    <property type="component" value="Unassembled WGS sequence"/>
</dbReference>
<gene>
    <name evidence="3" type="ORF">QBC40DRAFT_264296</name>
</gene>
<reference evidence="3" key="2">
    <citation type="submission" date="2023-05" db="EMBL/GenBank/DDBJ databases">
        <authorList>
            <consortium name="Lawrence Berkeley National Laboratory"/>
            <person name="Steindorff A."/>
            <person name="Hensen N."/>
            <person name="Bonometti L."/>
            <person name="Westerberg I."/>
            <person name="Brannstrom I.O."/>
            <person name="Guillou S."/>
            <person name="Cros-Aarteil S."/>
            <person name="Calhoun S."/>
            <person name="Haridas S."/>
            <person name="Kuo A."/>
            <person name="Mondo S."/>
            <person name="Pangilinan J."/>
            <person name="Riley R."/>
            <person name="Labutti K."/>
            <person name="Andreopoulos B."/>
            <person name="Lipzen A."/>
            <person name="Chen C."/>
            <person name="Yanf M."/>
            <person name="Daum C."/>
            <person name="Ng V."/>
            <person name="Clum A."/>
            <person name="Ohm R."/>
            <person name="Martin F."/>
            <person name="Silar P."/>
            <person name="Natvig D."/>
            <person name="Lalanne C."/>
            <person name="Gautier V."/>
            <person name="Ament-Velasquez S.L."/>
            <person name="Kruys A."/>
            <person name="Hutchinson M.I."/>
            <person name="Powell A.J."/>
            <person name="Barry K."/>
            <person name="Miller A.N."/>
            <person name="Grigoriev I.V."/>
            <person name="Debuchy R."/>
            <person name="Gladieux P."/>
            <person name="Thoren M.H."/>
            <person name="Johannesson H."/>
        </authorList>
    </citation>
    <scope>NUCLEOTIDE SEQUENCE</scope>
    <source>
        <strain evidence="3">CBS 315.58</strain>
    </source>
</reference>
<evidence type="ECO:0000313" key="3">
    <source>
        <dbReference type="EMBL" id="KAK4201400.1"/>
    </source>
</evidence>
<feature type="compositionally biased region" description="Pro residues" evidence="1">
    <location>
        <begin position="38"/>
        <end position="52"/>
    </location>
</feature>
<feature type="region of interest" description="Disordered" evidence="1">
    <location>
        <begin position="1"/>
        <end position="59"/>
    </location>
</feature>
<dbReference type="InterPro" id="IPR056632">
    <property type="entry name" value="DUF7730"/>
</dbReference>
<protein>
    <recommendedName>
        <fullName evidence="2">DUF7730 domain-containing protein</fullName>
    </recommendedName>
</protein>
<evidence type="ECO:0000313" key="4">
    <source>
        <dbReference type="Proteomes" id="UP001303160"/>
    </source>
</evidence>
<sequence length="110" mass="12457">MDFIRDALRGRRSRQHEGEPSPPPGTVPRHALDTLPTLPVPRRPLTPTPPHPQHLSSPFFKLPPEIRQQIYPLVLANREIHLDMRYTAVETQRGTPHSTRGALPIPCSQI</sequence>
<evidence type="ECO:0000256" key="1">
    <source>
        <dbReference type="SAM" id="MobiDB-lite"/>
    </source>
</evidence>
<dbReference type="AlphaFoldDB" id="A0AAN7AXZ1"/>
<reference evidence="3" key="1">
    <citation type="journal article" date="2023" name="Mol. Phylogenet. Evol.">
        <title>Genome-scale phylogeny and comparative genomics of the fungal order Sordariales.</title>
        <authorList>
            <person name="Hensen N."/>
            <person name="Bonometti L."/>
            <person name="Westerberg I."/>
            <person name="Brannstrom I.O."/>
            <person name="Guillou S."/>
            <person name="Cros-Aarteil S."/>
            <person name="Calhoun S."/>
            <person name="Haridas S."/>
            <person name="Kuo A."/>
            <person name="Mondo S."/>
            <person name="Pangilinan J."/>
            <person name="Riley R."/>
            <person name="LaButti K."/>
            <person name="Andreopoulos B."/>
            <person name="Lipzen A."/>
            <person name="Chen C."/>
            <person name="Yan M."/>
            <person name="Daum C."/>
            <person name="Ng V."/>
            <person name="Clum A."/>
            <person name="Steindorff A."/>
            <person name="Ohm R.A."/>
            <person name="Martin F."/>
            <person name="Silar P."/>
            <person name="Natvig D.O."/>
            <person name="Lalanne C."/>
            <person name="Gautier V."/>
            <person name="Ament-Velasquez S.L."/>
            <person name="Kruys A."/>
            <person name="Hutchinson M.I."/>
            <person name="Powell A.J."/>
            <person name="Barry K."/>
            <person name="Miller A.N."/>
            <person name="Grigoriev I.V."/>
            <person name="Debuchy R."/>
            <person name="Gladieux P."/>
            <person name="Hiltunen Thoren M."/>
            <person name="Johannesson H."/>
        </authorList>
    </citation>
    <scope>NUCLEOTIDE SEQUENCE</scope>
    <source>
        <strain evidence="3">CBS 315.58</strain>
    </source>
</reference>